<evidence type="ECO:0000256" key="4">
    <source>
        <dbReference type="ARBA" id="ARBA00022898"/>
    </source>
</evidence>
<dbReference type="NCBIfam" id="TIGR00474">
    <property type="entry name" value="selA"/>
    <property type="match status" value="1"/>
</dbReference>
<dbReference type="Proteomes" id="UP001218412">
    <property type="component" value="Chromosome"/>
</dbReference>
<evidence type="ECO:0000259" key="9">
    <source>
        <dbReference type="Pfam" id="PF12390"/>
    </source>
</evidence>
<evidence type="ECO:0000256" key="3">
    <source>
        <dbReference type="ARBA" id="ARBA00022679"/>
    </source>
</evidence>
<feature type="domain" description="L-seryl-tRNA selenium transferase N-terminal" evidence="9">
    <location>
        <begin position="4"/>
        <end position="43"/>
    </location>
</feature>
<keyword evidence="2 8" id="KW-0963">Cytoplasm</keyword>
<comment type="cofactor">
    <cofactor evidence="1 8">
        <name>pyridoxal 5'-phosphate</name>
        <dbReference type="ChEBI" id="CHEBI:597326"/>
    </cofactor>
</comment>
<gene>
    <name evidence="8" type="primary">selA</name>
    <name evidence="10" type="ORF">JHW45_10790</name>
</gene>
<dbReference type="Gene3D" id="3.40.640.10">
    <property type="entry name" value="Type I PLP-dependent aspartate aminotransferase-like (Major domain)"/>
    <property type="match status" value="1"/>
</dbReference>
<comment type="catalytic activity">
    <reaction evidence="8">
        <text>L-seryl-tRNA(Sec) + selenophosphate + H(+) = L-selenocysteinyl-tRNA(Sec) + phosphate</text>
        <dbReference type="Rhea" id="RHEA:22728"/>
        <dbReference type="Rhea" id="RHEA-COMP:9742"/>
        <dbReference type="Rhea" id="RHEA-COMP:9743"/>
        <dbReference type="ChEBI" id="CHEBI:15378"/>
        <dbReference type="ChEBI" id="CHEBI:16144"/>
        <dbReference type="ChEBI" id="CHEBI:43474"/>
        <dbReference type="ChEBI" id="CHEBI:78533"/>
        <dbReference type="ChEBI" id="CHEBI:78573"/>
        <dbReference type="EC" id="2.9.1.1"/>
    </reaction>
</comment>
<dbReference type="InterPro" id="IPR004534">
    <property type="entry name" value="SelA_trans"/>
</dbReference>
<dbReference type="GO" id="GO:0004125">
    <property type="term" value="F:L-seryl-tRNA(Sec) selenium transferase activity"/>
    <property type="evidence" value="ECO:0007669"/>
    <property type="project" value="UniProtKB-EC"/>
</dbReference>
<keyword evidence="4 8" id="KW-0663">Pyridoxal phosphate</keyword>
<sequence length="458" mass="47939">MAGFRALPSVDQFLQSDAGQALIAEHGRAMVTDAARAGLDAARAAIRQGASGDDQAARLPAHVASELAAATRTGLRPVLNLTGTVLHTNLGRAILAPQAIQAAASAMAAPMALEFDLDGGGRGQRDDHLRGLLRELTGAEDATIVNNNAAAVLIALNTLAQGREAIVSRGELIEIGGAFRMPDIMARAGTRLIEIGTTNRTHPGDYEEAIGAETGVILKVHTSNYRIEGFTAQVAAPRLARIAAAAGVPLLNDLGAGSLVDLSIFGLRREPTVAEAVAEGADLVTFSGDKLLGGPQAGFIVGRRDLIAQIDRNPLKRALRLDKIRIAALQATLSLYRDPDRLAERLPTLRHLSRPRDSIAAQAARLAPQIDALLAPIGFHTASCDCASQIGSGALPVDTIPSAGLRLTGQGGDAPDRLSARLRALPRPVIGHIRDGSLILDLRCLDEDRDLLDALAAL</sequence>
<keyword evidence="11" id="KW-1185">Reference proteome</keyword>
<comment type="pathway">
    <text evidence="8">Aminoacyl-tRNA biosynthesis; selenocysteinyl-tRNA(Sec) biosynthesis; selenocysteinyl-tRNA(Sec) from L-seryl-tRNA(Sec) (bacterial route): step 1/1.</text>
</comment>
<feature type="modified residue" description="N6-(pyridoxal phosphate)lysine" evidence="8">
    <location>
        <position position="290"/>
    </location>
</feature>
<comment type="function">
    <text evidence="8">Converts seryl-tRNA(Sec) to selenocysteinyl-tRNA(Sec) required for selenoprotein biosynthesis.</text>
</comment>
<dbReference type="EC" id="2.9.1.1" evidence="8"/>
<dbReference type="SUPFAM" id="SSF53383">
    <property type="entry name" value="PLP-dependent transferases"/>
    <property type="match status" value="1"/>
</dbReference>
<dbReference type="Gene3D" id="3.90.1150.180">
    <property type="match status" value="1"/>
</dbReference>
<dbReference type="InterPro" id="IPR018319">
    <property type="entry name" value="SelA-like"/>
</dbReference>
<dbReference type="InterPro" id="IPR015421">
    <property type="entry name" value="PyrdxlP-dep_Trfase_major"/>
</dbReference>
<evidence type="ECO:0000256" key="8">
    <source>
        <dbReference type="HAMAP-Rule" id="MF_00423"/>
    </source>
</evidence>
<dbReference type="InterPro" id="IPR015424">
    <property type="entry name" value="PyrdxlP-dep_Trfase"/>
</dbReference>
<proteinExistence type="inferred from homology"/>
<comment type="similarity">
    <text evidence="7 8">Belongs to the SelA family.</text>
</comment>
<dbReference type="PANTHER" id="PTHR32328">
    <property type="entry name" value="L-SERYL-TRNA(SEC) SELENIUM TRANSFERASE"/>
    <property type="match status" value="1"/>
</dbReference>
<dbReference type="HAMAP" id="MF_00423">
    <property type="entry name" value="SelA"/>
    <property type="match status" value="1"/>
</dbReference>
<dbReference type="RefSeq" id="WP_272857714.1">
    <property type="nucleotide sequence ID" value="NZ_CP067134.1"/>
</dbReference>
<protein>
    <recommendedName>
        <fullName evidence="8">L-seryl-tRNA(Sec) selenium transferase</fullName>
        <ecNumber evidence="8">2.9.1.1</ecNumber>
    </recommendedName>
    <alternativeName>
        <fullName evidence="8">Selenocysteine synthase</fullName>
        <shortName evidence="8">Sec synthase</shortName>
    </alternativeName>
    <alternativeName>
        <fullName evidence="8">Selenocysteinyl-tRNA(Sec) synthase</fullName>
    </alternativeName>
</protein>
<evidence type="ECO:0000256" key="7">
    <source>
        <dbReference type="ARBA" id="ARBA00044507"/>
    </source>
</evidence>
<dbReference type="PANTHER" id="PTHR32328:SF0">
    <property type="entry name" value="L-SERYL-TRNA(SEC) SELENIUM TRANSFERASE"/>
    <property type="match status" value="1"/>
</dbReference>
<dbReference type="Pfam" id="PF03841">
    <property type="entry name" value="SelA"/>
    <property type="match status" value="1"/>
</dbReference>
<name>A0ABY7SRE0_9RHOB</name>
<evidence type="ECO:0000256" key="1">
    <source>
        <dbReference type="ARBA" id="ARBA00001933"/>
    </source>
</evidence>
<evidence type="ECO:0000256" key="6">
    <source>
        <dbReference type="ARBA" id="ARBA00023266"/>
    </source>
</evidence>
<dbReference type="Pfam" id="PF12390">
    <property type="entry name" value="Se-cys_synth_N"/>
    <property type="match status" value="1"/>
</dbReference>
<accession>A0ABY7SRE0</accession>
<dbReference type="InterPro" id="IPR025862">
    <property type="entry name" value="SelA_trans_N_dom"/>
</dbReference>
<keyword evidence="6 8" id="KW-0711">Selenium</keyword>
<organism evidence="10 11">
    <name type="scientific">Paracoccus stylophorae</name>
    <dbReference type="NCBI Taxonomy" id="659350"/>
    <lineage>
        <taxon>Bacteria</taxon>
        <taxon>Pseudomonadati</taxon>
        <taxon>Pseudomonadota</taxon>
        <taxon>Alphaproteobacteria</taxon>
        <taxon>Rhodobacterales</taxon>
        <taxon>Paracoccaceae</taxon>
        <taxon>Paracoccus</taxon>
    </lineage>
</organism>
<evidence type="ECO:0000256" key="5">
    <source>
        <dbReference type="ARBA" id="ARBA00022917"/>
    </source>
</evidence>
<keyword evidence="5 8" id="KW-0648">Protein biosynthesis</keyword>
<reference evidence="10 11" key="1">
    <citation type="submission" date="2021-01" db="EMBL/GenBank/DDBJ databases">
        <title>Biogeographic distribution of Paracoccus.</title>
        <authorList>
            <person name="Hollensteiner J."/>
            <person name="Leineberger J."/>
            <person name="Brinkhoff T."/>
            <person name="Daniel R."/>
        </authorList>
    </citation>
    <scope>NUCLEOTIDE SEQUENCE [LARGE SCALE GENOMIC DNA]</scope>
    <source>
        <strain evidence="10 11">LMG25392</strain>
    </source>
</reference>
<evidence type="ECO:0000256" key="2">
    <source>
        <dbReference type="ARBA" id="ARBA00022490"/>
    </source>
</evidence>
<dbReference type="EMBL" id="CP067134">
    <property type="protein sequence ID" value="WCR09600.1"/>
    <property type="molecule type" value="Genomic_DNA"/>
</dbReference>
<keyword evidence="3 8" id="KW-0808">Transferase</keyword>
<evidence type="ECO:0000313" key="10">
    <source>
        <dbReference type="EMBL" id="WCR09600.1"/>
    </source>
</evidence>
<comment type="subcellular location">
    <subcellularLocation>
        <location evidence="8">Cytoplasm</location>
    </subcellularLocation>
</comment>
<evidence type="ECO:0000313" key="11">
    <source>
        <dbReference type="Proteomes" id="UP001218412"/>
    </source>
</evidence>